<keyword evidence="10" id="KW-0804">Transcription</keyword>
<dbReference type="GO" id="GO:0008270">
    <property type="term" value="F:zinc ion binding"/>
    <property type="evidence" value="ECO:0007669"/>
    <property type="project" value="UniProtKB-KW"/>
</dbReference>
<sequence length="628" mass="70636">MKEPGKCFLQPALWGWLGGTAAFTASPPPFQASVLRLGPNFSDWLFPWCSTMKKFPEKHKMPVHIPQKPMITFNAVAAYFSEAVWEALEEWQKELYRSVVQEIHGALLSLGYSIIHPDVLLRIKGQEEPYKEESGKIYKHHMTSDSSDLTPDLLLCVKVEDETCMSDQLDPDRDDTVNLSKASGLQTPDPLLPLEQEEESCFGGRDGSNHPHTADHPIITSVFSLSGTEEESPYPRSWQQLEQKCGSDTPSTENGVKTSSTAKNFPADPAPPLGVASTVHSTSSGLGEGPKSSSQDEEKSWKTEQPLQSMYLGDAPSIWSEPGKTFDSCPGSSPQREQALGKVLCPDSQHLRSFRGNREFGIESGRRPFKLTVCEKNLHQNPELKDHLRVTTGDIPYRCAECGKVYNHRLDLKAHESTHAVEGFHRCTEYRKSFGQGVDFRVHERFHVVQKPYKCAHCGKAFSQGSDLKIHLGVHAEEKLYSCSECGKGFSQSLDLKVHEKIHAAERPYKCGLCEKSFGEMASLLQHKRNHAGDLQHLPPSLQQAKTYKFIEYRKAFVPRATHPKPLRAPMGDRPFPCTVCGKTFGKKHNLKVHERTHTGERPYGCIECGKRFIHKHHLIKHYRVHRA</sequence>
<name>A0A6P7XS63_9AMPH</name>
<evidence type="ECO:0000256" key="1">
    <source>
        <dbReference type="ARBA" id="ARBA00003767"/>
    </source>
</evidence>
<feature type="domain" description="C2H2-type" evidence="14">
    <location>
        <begin position="604"/>
        <end position="628"/>
    </location>
</feature>
<evidence type="ECO:0000256" key="5">
    <source>
        <dbReference type="ARBA" id="ARBA00022737"/>
    </source>
</evidence>
<dbReference type="InterPro" id="IPR050636">
    <property type="entry name" value="C2H2-ZF_domain-containing"/>
</dbReference>
<dbReference type="InterPro" id="IPR036236">
    <property type="entry name" value="Znf_C2H2_sf"/>
</dbReference>
<evidence type="ECO:0000256" key="4">
    <source>
        <dbReference type="ARBA" id="ARBA00022723"/>
    </source>
</evidence>
<dbReference type="PANTHER" id="PTHR47772:SF15">
    <property type="entry name" value="REDUCED EXPRESSION 2-RELATED"/>
    <property type="match status" value="1"/>
</dbReference>
<evidence type="ECO:0000313" key="18">
    <source>
        <dbReference type="RefSeq" id="XP_030053521.1"/>
    </source>
</evidence>
<dbReference type="GeneID" id="115466446"/>
<comment type="similarity">
    <text evidence="3">Belongs to the krueppel C2H2-type zinc-finger protein family.</text>
</comment>
<dbReference type="SMART" id="SM00355">
    <property type="entry name" value="ZnF_C2H2"/>
    <property type="match status" value="7"/>
</dbReference>
<keyword evidence="7" id="KW-0862">Zinc</keyword>
<dbReference type="GO" id="GO:0006355">
    <property type="term" value="P:regulation of DNA-templated transcription"/>
    <property type="evidence" value="ECO:0007669"/>
    <property type="project" value="InterPro"/>
</dbReference>
<evidence type="ECO:0000256" key="11">
    <source>
        <dbReference type="ARBA" id="ARBA00023242"/>
    </source>
</evidence>
<keyword evidence="16" id="KW-1185">Reference proteome</keyword>
<dbReference type="SUPFAM" id="SSF57667">
    <property type="entry name" value="beta-beta-alpha zinc fingers"/>
    <property type="match status" value="4"/>
</dbReference>
<dbReference type="Gene3D" id="3.30.160.60">
    <property type="entry name" value="Classic Zinc Finger"/>
    <property type="match status" value="6"/>
</dbReference>
<dbReference type="FunFam" id="3.30.160.60:FF:000093">
    <property type="entry name" value="zinc finger protein 668 isoform X1"/>
    <property type="match status" value="2"/>
</dbReference>
<feature type="domain" description="C2H2-type" evidence="14">
    <location>
        <begin position="481"/>
        <end position="508"/>
    </location>
</feature>
<dbReference type="Proteomes" id="UP000515156">
    <property type="component" value="Chromosome 3"/>
</dbReference>
<dbReference type="SUPFAM" id="SSF109640">
    <property type="entry name" value="KRAB domain (Kruppel-associated box)"/>
    <property type="match status" value="1"/>
</dbReference>
<evidence type="ECO:0000259" key="14">
    <source>
        <dbReference type="PROSITE" id="PS50157"/>
    </source>
</evidence>
<feature type="domain" description="C2H2-type" evidence="14">
    <location>
        <begin position="576"/>
        <end position="603"/>
    </location>
</feature>
<keyword evidence="11" id="KW-0539">Nucleus</keyword>
<comment type="function">
    <text evidence="1">May be involved in transcriptional regulation.</text>
</comment>
<evidence type="ECO:0000256" key="2">
    <source>
        <dbReference type="ARBA" id="ARBA00004123"/>
    </source>
</evidence>
<dbReference type="PROSITE" id="PS00028">
    <property type="entry name" value="ZINC_FINGER_C2H2_1"/>
    <property type="match status" value="6"/>
</dbReference>
<evidence type="ECO:0000256" key="6">
    <source>
        <dbReference type="ARBA" id="ARBA00022771"/>
    </source>
</evidence>
<dbReference type="GO" id="GO:0005634">
    <property type="term" value="C:nucleus"/>
    <property type="evidence" value="ECO:0007669"/>
    <property type="project" value="UniProtKB-SubCell"/>
</dbReference>
<dbReference type="PROSITE" id="PS50805">
    <property type="entry name" value="KRAB"/>
    <property type="match status" value="1"/>
</dbReference>
<feature type="domain" description="C2H2-type" evidence="14">
    <location>
        <begin position="397"/>
        <end position="424"/>
    </location>
</feature>
<evidence type="ECO:0000256" key="8">
    <source>
        <dbReference type="ARBA" id="ARBA00023015"/>
    </source>
</evidence>
<keyword evidence="4" id="KW-0479">Metal-binding</keyword>
<evidence type="ECO:0000256" key="7">
    <source>
        <dbReference type="ARBA" id="ARBA00022833"/>
    </source>
</evidence>
<dbReference type="Pfam" id="PF01352">
    <property type="entry name" value="KRAB"/>
    <property type="match status" value="1"/>
</dbReference>
<dbReference type="FunFam" id="3.30.160.60:FF:000490">
    <property type="entry name" value="Zinc finger protein 605"/>
    <property type="match status" value="1"/>
</dbReference>
<keyword evidence="6 12" id="KW-0863">Zinc-finger</keyword>
<dbReference type="InterPro" id="IPR013087">
    <property type="entry name" value="Znf_C2H2_type"/>
</dbReference>
<dbReference type="PANTHER" id="PTHR47772">
    <property type="entry name" value="ZINC FINGER PROTEIN 200"/>
    <property type="match status" value="1"/>
</dbReference>
<feature type="region of interest" description="Disordered" evidence="13">
    <location>
        <begin position="166"/>
        <end position="304"/>
    </location>
</feature>
<dbReference type="Pfam" id="PF00096">
    <property type="entry name" value="zf-C2H2"/>
    <property type="match status" value="5"/>
</dbReference>
<evidence type="ECO:0000256" key="12">
    <source>
        <dbReference type="PROSITE-ProRule" id="PRU00042"/>
    </source>
</evidence>
<evidence type="ECO:0000259" key="15">
    <source>
        <dbReference type="PROSITE" id="PS50805"/>
    </source>
</evidence>
<feature type="domain" description="C2H2-type" evidence="14">
    <location>
        <begin position="425"/>
        <end position="452"/>
    </location>
</feature>
<proteinExistence type="inferred from homology"/>
<gene>
    <name evidence="17 18" type="primary">LOC115466446</name>
</gene>
<comment type="subcellular location">
    <subcellularLocation>
        <location evidence="2">Nucleus</location>
    </subcellularLocation>
</comment>
<feature type="domain" description="C2H2-type" evidence="14">
    <location>
        <begin position="509"/>
        <end position="536"/>
    </location>
</feature>
<dbReference type="FunFam" id="3.30.160.60:FF:000478">
    <property type="entry name" value="Zinc finger protein 133"/>
    <property type="match status" value="1"/>
</dbReference>
<evidence type="ECO:0000256" key="9">
    <source>
        <dbReference type="ARBA" id="ARBA00023125"/>
    </source>
</evidence>
<protein>
    <submittedName>
        <fullName evidence="17 18">Zinc finger protein 135-like isoform X1</fullName>
    </submittedName>
</protein>
<dbReference type="KEGG" id="muo:115466446"/>
<evidence type="ECO:0000313" key="16">
    <source>
        <dbReference type="Proteomes" id="UP000515156"/>
    </source>
</evidence>
<dbReference type="OrthoDB" id="8922241at2759"/>
<evidence type="ECO:0000256" key="10">
    <source>
        <dbReference type="ARBA" id="ARBA00023163"/>
    </source>
</evidence>
<dbReference type="Gene3D" id="6.10.140.140">
    <property type="match status" value="1"/>
</dbReference>
<feature type="compositionally biased region" description="Polar residues" evidence="13">
    <location>
        <begin position="237"/>
        <end position="263"/>
    </location>
</feature>
<feature type="domain" description="C2H2-type" evidence="14">
    <location>
        <begin position="453"/>
        <end position="480"/>
    </location>
</feature>
<evidence type="ECO:0000256" key="3">
    <source>
        <dbReference type="ARBA" id="ARBA00006991"/>
    </source>
</evidence>
<feature type="compositionally biased region" description="Low complexity" evidence="13">
    <location>
        <begin position="185"/>
        <end position="194"/>
    </location>
</feature>
<dbReference type="InterPro" id="IPR001909">
    <property type="entry name" value="KRAB"/>
</dbReference>
<dbReference type="FunFam" id="3.30.160.60:FF:002343">
    <property type="entry name" value="Zinc finger protein 33A"/>
    <property type="match status" value="1"/>
</dbReference>
<evidence type="ECO:0000256" key="13">
    <source>
        <dbReference type="SAM" id="MobiDB-lite"/>
    </source>
</evidence>
<feature type="domain" description="KRAB" evidence="15">
    <location>
        <begin position="71"/>
        <end position="142"/>
    </location>
</feature>
<dbReference type="CDD" id="cd07765">
    <property type="entry name" value="KRAB_A-box"/>
    <property type="match status" value="1"/>
</dbReference>
<dbReference type="PROSITE" id="PS50157">
    <property type="entry name" value="ZINC_FINGER_C2H2_2"/>
    <property type="match status" value="7"/>
</dbReference>
<evidence type="ECO:0000313" key="17">
    <source>
        <dbReference type="RefSeq" id="XP_030053520.1"/>
    </source>
</evidence>
<keyword evidence="8" id="KW-0805">Transcription regulation</keyword>
<dbReference type="AlphaFoldDB" id="A0A6P7XS63"/>
<organism evidence="16 17">
    <name type="scientific">Microcaecilia unicolor</name>
    <dbReference type="NCBI Taxonomy" id="1415580"/>
    <lineage>
        <taxon>Eukaryota</taxon>
        <taxon>Metazoa</taxon>
        <taxon>Chordata</taxon>
        <taxon>Craniata</taxon>
        <taxon>Vertebrata</taxon>
        <taxon>Euteleostomi</taxon>
        <taxon>Amphibia</taxon>
        <taxon>Gymnophiona</taxon>
        <taxon>Siphonopidae</taxon>
        <taxon>Microcaecilia</taxon>
    </lineage>
</organism>
<dbReference type="GO" id="GO:0003677">
    <property type="term" value="F:DNA binding"/>
    <property type="evidence" value="ECO:0007669"/>
    <property type="project" value="UniProtKB-KW"/>
</dbReference>
<dbReference type="InterPro" id="IPR036051">
    <property type="entry name" value="KRAB_dom_sf"/>
</dbReference>
<keyword evidence="9" id="KW-0238">DNA-binding</keyword>
<dbReference type="FunFam" id="3.30.160.60:FF:000690">
    <property type="entry name" value="Zinc finger protein 354C"/>
    <property type="match status" value="1"/>
</dbReference>
<reference evidence="17 18" key="1">
    <citation type="submission" date="2025-04" db="UniProtKB">
        <authorList>
            <consortium name="RefSeq"/>
        </authorList>
    </citation>
    <scope>IDENTIFICATION</scope>
</reference>
<accession>A0A6P7XS63</accession>
<keyword evidence="5" id="KW-0677">Repeat</keyword>
<dbReference type="RefSeq" id="XP_030053521.1">
    <property type="nucleotide sequence ID" value="XM_030197661.1"/>
</dbReference>
<dbReference type="RefSeq" id="XP_030053520.1">
    <property type="nucleotide sequence ID" value="XM_030197660.1"/>
</dbReference>
<dbReference type="SMART" id="SM00349">
    <property type="entry name" value="KRAB"/>
    <property type="match status" value="1"/>
</dbReference>